<dbReference type="EMBL" id="CP070371">
    <property type="protein sequence ID" value="QRZ14716.1"/>
    <property type="molecule type" value="Genomic_DNA"/>
</dbReference>
<keyword evidence="2" id="KW-1185">Reference proteome</keyword>
<name>A0ABX7JMJ7_9RHOB</name>
<dbReference type="InterPro" id="IPR036614">
    <property type="entry name" value="RusA-like_sf"/>
</dbReference>
<dbReference type="RefSeq" id="WP_205295688.1">
    <property type="nucleotide sequence ID" value="NZ_CP070371.1"/>
</dbReference>
<dbReference type="SUPFAM" id="SSF103084">
    <property type="entry name" value="Holliday junction resolvase RusA"/>
    <property type="match status" value="1"/>
</dbReference>
<reference evidence="1 2" key="1">
    <citation type="submission" date="2021-02" db="EMBL/GenBank/DDBJ databases">
        <title>Paracoccus methylovroum sp.nov., a new methanol and methylamine utilizing methylotrophic denitrifer.</title>
        <authorList>
            <person name="Timsy T."/>
            <person name="Behrendt U."/>
            <person name="Ulrich A."/>
            <person name="Spanner T."/>
            <person name="Foesel B.U."/>
            <person name="Horn M.A."/>
            <person name="Kolb S."/>
        </authorList>
    </citation>
    <scope>NUCLEOTIDE SEQUENCE [LARGE SCALE GENOMIC DNA]</scope>
    <source>
        <strain evidence="1 2">H4-D09</strain>
    </source>
</reference>
<organism evidence="1 2">
    <name type="scientific">Paracoccus methylovorus</name>
    <dbReference type="NCBI Taxonomy" id="2812658"/>
    <lineage>
        <taxon>Bacteria</taxon>
        <taxon>Pseudomonadati</taxon>
        <taxon>Pseudomonadota</taxon>
        <taxon>Alphaproteobacteria</taxon>
        <taxon>Rhodobacterales</taxon>
        <taxon>Paracoccaceae</taxon>
        <taxon>Paracoccus</taxon>
    </lineage>
</organism>
<evidence type="ECO:0000313" key="1">
    <source>
        <dbReference type="EMBL" id="QRZ14716.1"/>
    </source>
</evidence>
<sequence length="127" mass="13989">MILRVTLPWAKTSELSANSRLNWSKRARKVKAQRKLADALAREAGWHKARIPADAELHMTLIYCPPSSVVTVDDDNVVTANKGARDALAAVLRIDDGRIRLQAPVRGERCRDGAVIVEIEIHGGDDV</sequence>
<gene>
    <name evidence="1" type="ORF">JWJ88_17275</name>
</gene>
<dbReference type="Gene3D" id="3.30.1330.70">
    <property type="entry name" value="Holliday junction resolvase RusA"/>
    <property type="match status" value="1"/>
</dbReference>
<dbReference type="Proteomes" id="UP000663629">
    <property type="component" value="Chromosome 2"/>
</dbReference>
<protein>
    <submittedName>
        <fullName evidence="1">Uncharacterized protein</fullName>
    </submittedName>
</protein>
<evidence type="ECO:0000313" key="2">
    <source>
        <dbReference type="Proteomes" id="UP000663629"/>
    </source>
</evidence>
<proteinExistence type="predicted"/>
<accession>A0ABX7JMJ7</accession>